<dbReference type="KEGG" id="ein:Eint_090740"/>
<accession>E0S9D9</accession>
<gene>
    <name evidence="1" type="ORF">Eint_090740</name>
</gene>
<dbReference type="Proteomes" id="UP000002313">
    <property type="component" value="Chromosome IX"/>
</dbReference>
<reference evidence="1 2" key="2">
    <citation type="journal article" date="2012" name="Proc. Natl. Acad. Sci. U.S.A.">
        <title>Gain and loss of multiple functionally related, horizontally transferred genes in the reduced genomes of two microsporidian parasites.</title>
        <authorList>
            <person name="Pombert J.-F."/>
            <person name="Selman M."/>
            <person name="Burki F."/>
            <person name="Bardell F.T."/>
            <person name="Farinelli L."/>
            <person name="Solter L.F."/>
            <person name="Whitman D.W."/>
            <person name="Weiss L.M."/>
            <person name="Corradi N."/>
            <person name="Keeling P.J."/>
        </authorList>
    </citation>
    <scope>NUCLEOTIDE SEQUENCE [LARGE SCALE GENOMIC DNA]</scope>
    <source>
        <strain evidence="1 2">ATCC 50506</strain>
    </source>
</reference>
<organism evidence="1 2">
    <name type="scientific">Encephalitozoon intestinalis (strain ATCC 50506)</name>
    <name type="common">Microsporidian parasite</name>
    <name type="synonym">Septata intestinalis</name>
    <dbReference type="NCBI Taxonomy" id="876142"/>
    <lineage>
        <taxon>Eukaryota</taxon>
        <taxon>Fungi</taxon>
        <taxon>Fungi incertae sedis</taxon>
        <taxon>Microsporidia</taxon>
        <taxon>Unikaryonidae</taxon>
        <taxon>Encephalitozoon</taxon>
    </lineage>
</organism>
<protein>
    <submittedName>
        <fullName evidence="1">Uncharacterized protein</fullName>
    </submittedName>
</protein>
<reference evidence="1 2" key="1">
    <citation type="journal article" date="2010" name="Nat. Commun.">
        <title>The complete sequence of the smallest known nuclear genome from the microsporidian Encephalitozoon intestinalis.</title>
        <authorList>
            <person name="Corradi N."/>
            <person name="Pombert J.-F."/>
            <person name="Farinelli L."/>
            <person name="Didier E.S."/>
            <person name="Keeling P.J."/>
        </authorList>
    </citation>
    <scope>NUCLEOTIDE SEQUENCE [LARGE SCALE GENOMIC DNA]</scope>
    <source>
        <strain evidence="1 2">ATCC 50506</strain>
    </source>
</reference>
<dbReference type="AlphaFoldDB" id="E0S9D9"/>
<evidence type="ECO:0000313" key="1">
    <source>
        <dbReference type="EMBL" id="ADM12203.1"/>
    </source>
</evidence>
<name>E0S9D9_ENCIT</name>
<proteinExistence type="predicted"/>
<keyword evidence="2" id="KW-1185">Reference proteome</keyword>
<dbReference type="GeneID" id="9698394"/>
<dbReference type="HOGENOM" id="CLU_980368_0_0_1"/>
<dbReference type="VEuPathDB" id="MicrosporidiaDB:Eint_090740"/>
<sequence>MALTYKERLEFLESLRKAPIDLSVADRMVLYAHDRTLMRPTIQSLVRELTNLDAYISVMHGILTQDEWDEVVSDYDTPIEGGHAKLREKIKLFLFAYENLDNAIYDFKIDEVFKAFETSMLSRTRNIQFLLFKLCHRNPQAVFGFLLELVRKNPIAFLPYLSSLIVRCKVDEGLKAMYVQDYQAYVRSYGKSLSIQSVAAHQCLLYISCFRRESVADAKDIIERIFSSGMARYMNKNVVEMFCELFDYECKEFSSHDHDCLYFFPFDLPILEEVAGSIHEFYIHFRR</sequence>
<dbReference type="EMBL" id="CP001950">
    <property type="protein sequence ID" value="ADM12203.1"/>
    <property type="molecule type" value="Genomic_DNA"/>
</dbReference>
<dbReference type="OrthoDB" id="2195441at2759"/>
<evidence type="ECO:0000313" key="2">
    <source>
        <dbReference type="Proteomes" id="UP000002313"/>
    </source>
</evidence>
<dbReference type="RefSeq" id="XP_003073563.1">
    <property type="nucleotide sequence ID" value="XM_003073517.1"/>
</dbReference>